<reference evidence="4 5" key="1">
    <citation type="journal article" date="2019" name="Commun. Biol.">
        <title>The bagworm genome reveals a unique fibroin gene that provides high tensile strength.</title>
        <authorList>
            <person name="Kono N."/>
            <person name="Nakamura H."/>
            <person name="Ohtoshi R."/>
            <person name="Tomita M."/>
            <person name="Numata K."/>
            <person name="Arakawa K."/>
        </authorList>
    </citation>
    <scope>NUCLEOTIDE SEQUENCE [LARGE SCALE GENOMIC DNA]</scope>
</reference>
<comment type="caution">
    <text evidence="4">The sequence shown here is derived from an EMBL/GenBank/DDBJ whole genome shotgun (WGS) entry which is preliminary data.</text>
</comment>
<keyword evidence="2" id="KW-0732">Signal</keyword>
<keyword evidence="4" id="KW-0695">RNA-directed DNA polymerase</keyword>
<feature type="domain" description="Reverse transcriptase" evidence="3">
    <location>
        <begin position="241"/>
        <end position="463"/>
    </location>
</feature>
<evidence type="ECO:0000259" key="3">
    <source>
        <dbReference type="PROSITE" id="PS50878"/>
    </source>
</evidence>
<organism evidence="4 5">
    <name type="scientific">Eumeta variegata</name>
    <name type="common">Bagworm moth</name>
    <name type="synonym">Eumeta japonica</name>
    <dbReference type="NCBI Taxonomy" id="151549"/>
    <lineage>
        <taxon>Eukaryota</taxon>
        <taxon>Metazoa</taxon>
        <taxon>Ecdysozoa</taxon>
        <taxon>Arthropoda</taxon>
        <taxon>Hexapoda</taxon>
        <taxon>Insecta</taxon>
        <taxon>Pterygota</taxon>
        <taxon>Neoptera</taxon>
        <taxon>Endopterygota</taxon>
        <taxon>Lepidoptera</taxon>
        <taxon>Glossata</taxon>
        <taxon>Ditrysia</taxon>
        <taxon>Tineoidea</taxon>
        <taxon>Psychidae</taxon>
        <taxon>Oiketicinae</taxon>
        <taxon>Eumeta</taxon>
    </lineage>
</organism>
<name>A0A4C1UZS1_EUMVA</name>
<feature type="signal peptide" evidence="2">
    <location>
        <begin position="1"/>
        <end position="18"/>
    </location>
</feature>
<proteinExistence type="predicted"/>
<evidence type="ECO:0000313" key="5">
    <source>
        <dbReference type="Proteomes" id="UP000299102"/>
    </source>
</evidence>
<keyword evidence="4" id="KW-0548">Nucleotidyltransferase</keyword>
<evidence type="ECO:0000256" key="1">
    <source>
        <dbReference type="SAM" id="MobiDB-lite"/>
    </source>
</evidence>
<dbReference type="InterPro" id="IPR000477">
    <property type="entry name" value="RT_dom"/>
</dbReference>
<dbReference type="GO" id="GO:0003964">
    <property type="term" value="F:RNA-directed DNA polymerase activity"/>
    <property type="evidence" value="ECO:0007669"/>
    <property type="project" value="UniProtKB-KW"/>
</dbReference>
<feature type="region of interest" description="Disordered" evidence="1">
    <location>
        <begin position="145"/>
        <end position="165"/>
    </location>
</feature>
<dbReference type="AlphaFoldDB" id="A0A4C1UZS1"/>
<dbReference type="PANTHER" id="PTHR19446">
    <property type="entry name" value="REVERSE TRANSCRIPTASES"/>
    <property type="match status" value="1"/>
</dbReference>
<evidence type="ECO:0000313" key="4">
    <source>
        <dbReference type="EMBL" id="GBP31516.1"/>
    </source>
</evidence>
<dbReference type="PROSITE" id="PS50878">
    <property type="entry name" value="RT_POL"/>
    <property type="match status" value="1"/>
</dbReference>
<dbReference type="CDD" id="cd01650">
    <property type="entry name" value="RT_nLTR_like"/>
    <property type="match status" value="1"/>
</dbReference>
<feature type="chain" id="PRO_5020033151" evidence="2">
    <location>
        <begin position="19"/>
        <end position="463"/>
    </location>
</feature>
<gene>
    <name evidence="4" type="primary">pol</name>
    <name evidence="4" type="ORF">EVAR_84628_1</name>
</gene>
<keyword evidence="5" id="KW-1185">Reference proteome</keyword>
<dbReference type="Pfam" id="PF00078">
    <property type="entry name" value="RVT_1"/>
    <property type="match status" value="1"/>
</dbReference>
<keyword evidence="4" id="KW-0808">Transferase</keyword>
<accession>A0A4C1UZS1</accession>
<dbReference type="Proteomes" id="UP000299102">
    <property type="component" value="Unassembled WGS sequence"/>
</dbReference>
<sequence length="463" mass="52463">MDTHHLLILITLGTTAHLNPVHPQTHRTNWSMYQRALEELHIGKSFSSPEEVDLAAQHFNHEIQTAYGPATTHLLASTCRRWDLPPRLQRALQHKRNLQSLWARTSCPRAKRDLNRVALELRQEVWTFRGAAWEEAIGQADEDWKDAPLRHKGSGGDPGRHPASDSHSIAIHHAEVEHCVREFLSTPIPLLPENYVSPTETVRTILRLPKRKALGPDGIPTIAIKQLPQRAMVARTRLFNGILRTGHFSGSWKTGRVIAIPKAGKDSRLASSQRPITLLSHISKPFKRILLRRLHRHLTPRQEQFEFRSGYSTTLPLAQVLHHIATEHNRGHRTVGIFLDMEKAFDRVWHSGLLFKLIYNQLPPALVRTVASFLKDRNFYVNVEDTTSDSHPISAGVSQGSCLSPCLYAVYTNDIPTLADQLQDWEEDVMLTLYADASAYLATSRWADLAAAKFQRVLDLLPD</sequence>
<protein>
    <submittedName>
        <fullName evidence="4">RNA-directed DNA polymerase from mobile element jockey</fullName>
    </submittedName>
</protein>
<evidence type="ECO:0000256" key="2">
    <source>
        <dbReference type="SAM" id="SignalP"/>
    </source>
</evidence>
<dbReference type="EMBL" id="BGZK01000247">
    <property type="protein sequence ID" value="GBP31516.1"/>
    <property type="molecule type" value="Genomic_DNA"/>
</dbReference>
<dbReference type="OrthoDB" id="412981at2759"/>
<dbReference type="STRING" id="151549.A0A4C1UZS1"/>